<keyword evidence="2" id="KW-1185">Reference proteome</keyword>
<reference evidence="1 2" key="1">
    <citation type="submission" date="2020-08" db="EMBL/GenBank/DDBJ databases">
        <authorList>
            <person name="Hejnol A."/>
        </authorList>
    </citation>
    <scope>NUCLEOTIDE SEQUENCE [LARGE SCALE GENOMIC DNA]</scope>
</reference>
<evidence type="ECO:0000313" key="1">
    <source>
        <dbReference type="EMBL" id="CAD5124422.1"/>
    </source>
</evidence>
<name>A0A7I8W7X3_9ANNE</name>
<organism evidence="1 2">
    <name type="scientific">Dimorphilus gyrociliatus</name>
    <dbReference type="NCBI Taxonomy" id="2664684"/>
    <lineage>
        <taxon>Eukaryota</taxon>
        <taxon>Metazoa</taxon>
        <taxon>Spiralia</taxon>
        <taxon>Lophotrochozoa</taxon>
        <taxon>Annelida</taxon>
        <taxon>Polychaeta</taxon>
        <taxon>Polychaeta incertae sedis</taxon>
        <taxon>Dinophilidae</taxon>
        <taxon>Dimorphilus</taxon>
    </lineage>
</organism>
<accession>A0A7I8W7X3</accession>
<comment type="caution">
    <text evidence="1">The sequence shown here is derived from an EMBL/GenBank/DDBJ whole genome shotgun (WGS) entry which is preliminary data.</text>
</comment>
<gene>
    <name evidence="1" type="ORF">DGYR_LOCUS11965</name>
</gene>
<dbReference type="EMBL" id="CAJFCJ010000021">
    <property type="protein sequence ID" value="CAD5124422.1"/>
    <property type="molecule type" value="Genomic_DNA"/>
</dbReference>
<evidence type="ECO:0000313" key="2">
    <source>
        <dbReference type="Proteomes" id="UP000549394"/>
    </source>
</evidence>
<dbReference type="Proteomes" id="UP000549394">
    <property type="component" value="Unassembled WGS sequence"/>
</dbReference>
<protein>
    <submittedName>
        <fullName evidence="1">DgyrCDS12706</fullName>
    </submittedName>
</protein>
<dbReference type="AlphaFoldDB" id="A0A7I8W7X3"/>
<proteinExistence type="predicted"/>
<sequence>MTSSLIGCIFYSVCNVQYKILDSFAEDLKLLADSDINSACQYSMIFGMIGCEVDQNRARLYAGYIIEFLQTSPNIYLSGIVYYLLQLVNTHPTIAKERKNDVEELSKNPAMRDTCQSILQIASNTTVNNLATRVEKLEKDFSDMPPLFKKEEEFNKILKNFEDRMIKKLGNSVKENIRNEVEQLRKDLLSIKISNMDDLKANANKS</sequence>